<keyword evidence="13" id="KW-1185">Reference proteome</keyword>
<dbReference type="SMART" id="SM00285">
    <property type="entry name" value="PBD"/>
    <property type="match status" value="2"/>
</dbReference>
<dbReference type="EMBL" id="JAQMWT010000617">
    <property type="protein sequence ID" value="KAJ8598910.1"/>
    <property type="molecule type" value="Genomic_DNA"/>
</dbReference>
<dbReference type="InterPro" id="IPR000095">
    <property type="entry name" value="CRIB_dom"/>
</dbReference>
<dbReference type="InterPro" id="IPR051931">
    <property type="entry name" value="PAK3-like"/>
</dbReference>
<dbReference type="SMART" id="SM00220">
    <property type="entry name" value="S_TKc"/>
    <property type="match status" value="1"/>
</dbReference>
<dbReference type="AlphaFoldDB" id="A0AAD7U613"/>
<dbReference type="PANTHER" id="PTHR45832:SF22">
    <property type="entry name" value="SERINE_THREONINE-PROTEIN KINASE SAMKA-RELATED"/>
    <property type="match status" value="1"/>
</dbReference>
<dbReference type="Proteomes" id="UP001230188">
    <property type="component" value="Unassembled WGS sequence"/>
</dbReference>
<evidence type="ECO:0000256" key="5">
    <source>
        <dbReference type="ARBA" id="ARBA00022741"/>
    </source>
</evidence>
<evidence type="ECO:0000313" key="13">
    <source>
        <dbReference type="Proteomes" id="UP001230188"/>
    </source>
</evidence>
<dbReference type="PROSITE" id="PS00107">
    <property type="entry name" value="PROTEIN_KINASE_ATP"/>
    <property type="match status" value="1"/>
</dbReference>
<dbReference type="Pfam" id="PF00069">
    <property type="entry name" value="Pkinase"/>
    <property type="match status" value="1"/>
</dbReference>
<comment type="caution">
    <text evidence="12">The sequence shown here is derived from an EMBL/GenBank/DDBJ whole genome shotgun (WGS) entry which is preliminary data.</text>
</comment>
<evidence type="ECO:0000256" key="8">
    <source>
        <dbReference type="ARBA" id="ARBA00047899"/>
    </source>
</evidence>
<sequence length="426" mass="47729">MAEVSLPTRVTRGVHVEFDRNAGAFKGVPKAWKEALPKGTVMDVDKRELGEHVRPTRQPRGYRRQSQSRVIGAPTKVVHEVHVWRDSSKATGLAGLPAEWEAVWESSGISSEEVREHPQAALDALQCHLNPPQLPSRVSVDTEVASAFEFSKVSDPKKVYGEFRQLGQGASGTVYSAVDTREGPDKGRKVALKYCLRRDIEDLTHEIALQSMCNHENVVNILETFLTPSHVVIALEFMDGTLTTLCGKCREPHIAYVIKCALQALSFMHRHHRVHRDVKSDNILVDFLGRVKIADFGFAQQLTRETNKRKSVVGTPYWMSPELIKAQSYDCKVDIWSLAITALEMADGEPPLMHEPAMRALFLITVNPPPTLRAPHVWSEGLNHLLRSMLVKDPNLRTSTDHLLLHPYFATAASDTDFGRFVRAQL</sequence>
<comment type="catalytic activity">
    <reaction evidence="9">
        <text>L-seryl-[protein] + ATP = O-phospho-L-seryl-[protein] + ADP + H(+)</text>
        <dbReference type="Rhea" id="RHEA:17989"/>
        <dbReference type="Rhea" id="RHEA-COMP:9863"/>
        <dbReference type="Rhea" id="RHEA-COMP:11604"/>
        <dbReference type="ChEBI" id="CHEBI:15378"/>
        <dbReference type="ChEBI" id="CHEBI:29999"/>
        <dbReference type="ChEBI" id="CHEBI:30616"/>
        <dbReference type="ChEBI" id="CHEBI:83421"/>
        <dbReference type="ChEBI" id="CHEBI:456216"/>
        <dbReference type="EC" id="2.7.11.1"/>
    </reaction>
</comment>
<evidence type="ECO:0000256" key="6">
    <source>
        <dbReference type="ARBA" id="ARBA00022840"/>
    </source>
</evidence>
<dbReference type="InterPro" id="IPR000719">
    <property type="entry name" value="Prot_kinase_dom"/>
</dbReference>
<evidence type="ECO:0000313" key="12">
    <source>
        <dbReference type="EMBL" id="KAJ8598910.1"/>
    </source>
</evidence>
<dbReference type="Gene3D" id="3.90.810.10">
    <property type="entry name" value="CRIB domain"/>
    <property type="match status" value="2"/>
</dbReference>
<reference evidence="12" key="1">
    <citation type="submission" date="2023-01" db="EMBL/GenBank/DDBJ databases">
        <title>Metagenome sequencing of chrysophaentin producing Chrysophaeum taylorii.</title>
        <authorList>
            <person name="Davison J."/>
            <person name="Bewley C."/>
        </authorList>
    </citation>
    <scope>NUCLEOTIDE SEQUENCE</scope>
    <source>
        <strain evidence="12">NIES-1699</strain>
    </source>
</reference>
<dbReference type="InterPro" id="IPR036936">
    <property type="entry name" value="CRIB_dom_sf"/>
</dbReference>
<feature type="binding site" evidence="10">
    <location>
        <position position="193"/>
    </location>
    <ligand>
        <name>ATP</name>
        <dbReference type="ChEBI" id="CHEBI:30616"/>
    </ligand>
</feature>
<evidence type="ECO:0000256" key="9">
    <source>
        <dbReference type="ARBA" id="ARBA00048679"/>
    </source>
</evidence>
<comment type="catalytic activity">
    <reaction evidence="8">
        <text>L-threonyl-[protein] + ATP = O-phospho-L-threonyl-[protein] + ADP + H(+)</text>
        <dbReference type="Rhea" id="RHEA:46608"/>
        <dbReference type="Rhea" id="RHEA-COMP:11060"/>
        <dbReference type="Rhea" id="RHEA-COMP:11605"/>
        <dbReference type="ChEBI" id="CHEBI:15378"/>
        <dbReference type="ChEBI" id="CHEBI:30013"/>
        <dbReference type="ChEBI" id="CHEBI:30616"/>
        <dbReference type="ChEBI" id="CHEBI:61977"/>
        <dbReference type="ChEBI" id="CHEBI:456216"/>
        <dbReference type="EC" id="2.7.11.1"/>
    </reaction>
</comment>
<keyword evidence="6 10" id="KW-0067">ATP-binding</keyword>
<dbReference type="InterPro" id="IPR017441">
    <property type="entry name" value="Protein_kinase_ATP_BS"/>
</dbReference>
<dbReference type="GO" id="GO:0046872">
    <property type="term" value="F:metal ion binding"/>
    <property type="evidence" value="ECO:0007669"/>
    <property type="project" value="UniProtKB-KW"/>
</dbReference>
<keyword evidence="5 10" id="KW-0547">Nucleotide-binding</keyword>
<dbReference type="Pfam" id="PF00786">
    <property type="entry name" value="PBD"/>
    <property type="match status" value="2"/>
</dbReference>
<organism evidence="12 13">
    <name type="scientific">Chrysophaeum taylorii</name>
    <dbReference type="NCBI Taxonomy" id="2483200"/>
    <lineage>
        <taxon>Eukaryota</taxon>
        <taxon>Sar</taxon>
        <taxon>Stramenopiles</taxon>
        <taxon>Ochrophyta</taxon>
        <taxon>Pelagophyceae</taxon>
        <taxon>Pelagomonadales</taxon>
        <taxon>Pelagomonadaceae</taxon>
        <taxon>Chrysophaeum</taxon>
    </lineage>
</organism>
<dbReference type="InterPro" id="IPR011009">
    <property type="entry name" value="Kinase-like_dom_sf"/>
</dbReference>
<protein>
    <recommendedName>
        <fullName evidence="11">Protein kinase domain-containing protein</fullName>
    </recommendedName>
</protein>
<dbReference type="GO" id="GO:0004674">
    <property type="term" value="F:protein serine/threonine kinase activity"/>
    <property type="evidence" value="ECO:0007669"/>
    <property type="project" value="UniProtKB-EC"/>
</dbReference>
<name>A0AAD7U613_9STRA</name>
<comment type="cofactor">
    <cofactor evidence="1">
        <name>Mg(2+)</name>
        <dbReference type="ChEBI" id="CHEBI:18420"/>
    </cofactor>
</comment>
<proteinExistence type="inferred from homology"/>
<keyword evidence="4" id="KW-0479">Metal-binding</keyword>
<keyword evidence="7" id="KW-0460">Magnesium</keyword>
<dbReference type="PROSITE" id="PS50011">
    <property type="entry name" value="PROTEIN_KINASE_DOM"/>
    <property type="match status" value="1"/>
</dbReference>
<evidence type="ECO:0000256" key="3">
    <source>
        <dbReference type="ARBA" id="ARBA00022679"/>
    </source>
</evidence>
<evidence type="ECO:0000256" key="2">
    <source>
        <dbReference type="ARBA" id="ARBA00008874"/>
    </source>
</evidence>
<accession>A0AAD7U613</accession>
<evidence type="ECO:0000256" key="4">
    <source>
        <dbReference type="ARBA" id="ARBA00022723"/>
    </source>
</evidence>
<dbReference type="PANTHER" id="PTHR45832">
    <property type="entry name" value="SERINE/THREONINE-PROTEIN KINASE SAMKA-RELATED-RELATED"/>
    <property type="match status" value="1"/>
</dbReference>
<dbReference type="Gene3D" id="1.10.510.10">
    <property type="entry name" value="Transferase(Phosphotransferase) domain 1"/>
    <property type="match status" value="1"/>
</dbReference>
<evidence type="ECO:0000259" key="11">
    <source>
        <dbReference type="PROSITE" id="PS50011"/>
    </source>
</evidence>
<gene>
    <name evidence="12" type="ORF">CTAYLR_010336</name>
</gene>
<evidence type="ECO:0000256" key="7">
    <source>
        <dbReference type="ARBA" id="ARBA00022842"/>
    </source>
</evidence>
<dbReference type="GO" id="GO:0005524">
    <property type="term" value="F:ATP binding"/>
    <property type="evidence" value="ECO:0007669"/>
    <property type="project" value="UniProtKB-UniRule"/>
</dbReference>
<feature type="domain" description="Protein kinase" evidence="11">
    <location>
        <begin position="160"/>
        <end position="409"/>
    </location>
</feature>
<dbReference type="SUPFAM" id="SSF56112">
    <property type="entry name" value="Protein kinase-like (PK-like)"/>
    <property type="match status" value="1"/>
</dbReference>
<evidence type="ECO:0000256" key="10">
    <source>
        <dbReference type="PROSITE-ProRule" id="PRU10141"/>
    </source>
</evidence>
<keyword evidence="3" id="KW-0808">Transferase</keyword>
<dbReference type="FunFam" id="1.10.510.10:FF:000768">
    <property type="entry name" value="Non-specific serine/threonine protein kinase"/>
    <property type="match status" value="1"/>
</dbReference>
<comment type="similarity">
    <text evidence="2">Belongs to the protein kinase superfamily. STE Ser/Thr protein kinase family. STE20 subfamily.</text>
</comment>
<evidence type="ECO:0000256" key="1">
    <source>
        <dbReference type="ARBA" id="ARBA00001946"/>
    </source>
</evidence>